<comment type="similarity">
    <text evidence="8">Belongs to the ATPase delta chain family.</text>
</comment>
<evidence type="ECO:0000256" key="8">
    <source>
        <dbReference type="HAMAP-Rule" id="MF_01416"/>
    </source>
</evidence>
<keyword evidence="3 8" id="KW-0375">Hydrogen ion transport</keyword>
<evidence type="ECO:0000256" key="2">
    <source>
        <dbReference type="ARBA" id="ARBA00022448"/>
    </source>
</evidence>
<dbReference type="RefSeq" id="WP_023507221.1">
    <property type="nucleotide sequence ID" value="NZ_LN794217.1"/>
</dbReference>
<dbReference type="HOGENOM" id="CLU_085114_1_1_5"/>
<dbReference type="NCBIfam" id="TIGR01145">
    <property type="entry name" value="ATP_synt_delta"/>
    <property type="match status" value="1"/>
</dbReference>
<reference evidence="9 10" key="1">
    <citation type="submission" date="2015-01" db="EMBL/GenBank/DDBJ databases">
        <title>Draft genome sequence of Rickettsia monacensis strain IrR/Munich.</title>
        <authorList>
            <person name="Felsheim R.F."/>
            <person name="Johnson S.L."/>
            <person name="Kurtti T.J."/>
            <person name="Munderloh U.G."/>
        </authorList>
    </citation>
    <scope>NUCLEOTIDE SEQUENCE [LARGE SCALE GENOMIC DNA]</scope>
    <source>
        <strain evidence="9 10">IrR/Munich</strain>
    </source>
</reference>
<dbReference type="STRING" id="109232.RMONA_01065"/>
<comment type="function">
    <text evidence="8">F(1)F(0) ATP synthase produces ATP from ADP in the presence of a proton or sodium gradient. F-type ATPases consist of two structural domains, F(1) containing the extramembraneous catalytic core and F(0) containing the membrane proton channel, linked together by a central stalk and a peripheral stalk. During catalysis, ATP synthesis in the catalytic domain of F(1) is coupled via a rotary mechanism of the central stalk subunits to proton translocation.</text>
</comment>
<name>A0A0B7J102_9RICK</name>
<evidence type="ECO:0000256" key="7">
    <source>
        <dbReference type="ARBA" id="ARBA00023310"/>
    </source>
</evidence>
<organism evidence="9 10">
    <name type="scientific">Rickettsia monacensis</name>
    <dbReference type="NCBI Taxonomy" id="109232"/>
    <lineage>
        <taxon>Bacteria</taxon>
        <taxon>Pseudomonadati</taxon>
        <taxon>Pseudomonadota</taxon>
        <taxon>Alphaproteobacteria</taxon>
        <taxon>Rickettsiales</taxon>
        <taxon>Rickettsiaceae</taxon>
        <taxon>Rickettsieae</taxon>
        <taxon>Rickettsia</taxon>
        <taxon>spotted fever group</taxon>
    </lineage>
</organism>
<dbReference type="EMBL" id="LN794217">
    <property type="protein sequence ID" value="CEO16635.1"/>
    <property type="molecule type" value="Genomic_DNA"/>
</dbReference>
<dbReference type="Proteomes" id="UP000018149">
    <property type="component" value="Chromosome I"/>
</dbReference>
<dbReference type="GO" id="GO:0045259">
    <property type="term" value="C:proton-transporting ATP synthase complex"/>
    <property type="evidence" value="ECO:0007669"/>
    <property type="project" value="UniProtKB-KW"/>
</dbReference>
<dbReference type="GO" id="GO:0046933">
    <property type="term" value="F:proton-transporting ATP synthase activity, rotational mechanism"/>
    <property type="evidence" value="ECO:0007669"/>
    <property type="project" value="UniProtKB-UniRule"/>
</dbReference>
<evidence type="ECO:0000313" key="10">
    <source>
        <dbReference type="Proteomes" id="UP000018149"/>
    </source>
</evidence>
<dbReference type="PRINTS" id="PR00125">
    <property type="entry name" value="ATPASEDELTA"/>
</dbReference>
<evidence type="ECO:0000256" key="6">
    <source>
        <dbReference type="ARBA" id="ARBA00023196"/>
    </source>
</evidence>
<evidence type="ECO:0000256" key="3">
    <source>
        <dbReference type="ARBA" id="ARBA00022781"/>
    </source>
</evidence>
<dbReference type="SUPFAM" id="SSF47928">
    <property type="entry name" value="N-terminal domain of the delta subunit of the F1F0-ATP synthase"/>
    <property type="match status" value="1"/>
</dbReference>
<dbReference type="Gene3D" id="1.10.520.20">
    <property type="entry name" value="N-terminal domain of the delta subunit of the F1F0-ATP synthase"/>
    <property type="match status" value="1"/>
</dbReference>
<comment type="subcellular location">
    <subcellularLocation>
        <location evidence="8">Cell membrane</location>
        <topology evidence="8">Peripheral membrane protein</topology>
    </subcellularLocation>
    <subcellularLocation>
        <location evidence="1">Membrane</location>
    </subcellularLocation>
</comment>
<dbReference type="AlphaFoldDB" id="A0A0B7J102"/>
<dbReference type="GO" id="GO:0005886">
    <property type="term" value="C:plasma membrane"/>
    <property type="evidence" value="ECO:0007669"/>
    <property type="project" value="UniProtKB-SubCell"/>
</dbReference>
<keyword evidence="5 8" id="KW-0472">Membrane</keyword>
<keyword evidence="6 8" id="KW-0139">CF(1)</keyword>
<sequence length="184" mass="20881">MNKGNLIENYAVALFNNAMIDNIQDKIFEEITSINLIITDNFDIREFLFSPIVNKNDKINAVNSLAKNIKISTIVQNFLLLLVKNSRTAILSNIVDAYSTLLYESKNIKIVQVISANKLQPKEQEWIKSRIEKELNQKTEILFDIDSTIIGGIVIKYDSMLQDYSIKGSLEKITKALKKVNIAA</sequence>
<dbReference type="InterPro" id="IPR026015">
    <property type="entry name" value="ATP_synth_OSCP/delta_N_sf"/>
</dbReference>
<dbReference type="KEGG" id="rmc:RMONA_01065"/>
<comment type="function">
    <text evidence="8">This protein is part of the stalk that links CF(0) to CF(1). It either transmits conformational changes from CF(0) to CF(1) or is implicated in proton conduction.</text>
</comment>
<evidence type="ECO:0000313" key="9">
    <source>
        <dbReference type="EMBL" id="CEO16635.1"/>
    </source>
</evidence>
<dbReference type="InterPro" id="IPR000711">
    <property type="entry name" value="ATPase_OSCP/dsu"/>
</dbReference>
<evidence type="ECO:0000256" key="1">
    <source>
        <dbReference type="ARBA" id="ARBA00004370"/>
    </source>
</evidence>
<dbReference type="Pfam" id="PF00213">
    <property type="entry name" value="OSCP"/>
    <property type="match status" value="1"/>
</dbReference>
<accession>A0A0B7J102</accession>
<evidence type="ECO:0000256" key="5">
    <source>
        <dbReference type="ARBA" id="ARBA00023136"/>
    </source>
</evidence>
<keyword evidence="10" id="KW-1185">Reference proteome</keyword>
<dbReference type="HAMAP" id="MF_01416">
    <property type="entry name" value="ATP_synth_delta_bact"/>
    <property type="match status" value="1"/>
</dbReference>
<evidence type="ECO:0000256" key="4">
    <source>
        <dbReference type="ARBA" id="ARBA00023065"/>
    </source>
</evidence>
<keyword evidence="2 8" id="KW-0813">Transport</keyword>
<protein>
    <recommendedName>
        <fullName evidence="8">ATP synthase subunit delta</fullName>
    </recommendedName>
    <alternativeName>
        <fullName evidence="8">ATP synthase F(1) sector subunit delta</fullName>
    </alternativeName>
    <alternativeName>
        <fullName evidence="8">F-type ATPase subunit delta</fullName>
        <shortName evidence="8">F-ATPase subunit delta</shortName>
    </alternativeName>
</protein>
<keyword evidence="7 8" id="KW-0066">ATP synthesis</keyword>
<proteinExistence type="inferred from homology"/>
<dbReference type="PANTHER" id="PTHR11910">
    <property type="entry name" value="ATP SYNTHASE DELTA CHAIN"/>
    <property type="match status" value="1"/>
</dbReference>
<keyword evidence="8" id="KW-1003">Cell membrane</keyword>
<keyword evidence="4 8" id="KW-0406">Ion transport</keyword>
<gene>
    <name evidence="8 9" type="primary">atpH</name>
    <name evidence="9" type="ORF">RMONA_01065</name>
</gene>